<protein>
    <submittedName>
        <fullName evidence="2">Uncharacterized protein</fullName>
    </submittedName>
</protein>
<proteinExistence type="predicted"/>
<keyword evidence="1" id="KW-1133">Transmembrane helix</keyword>
<dbReference type="EMBL" id="JAWDIP010000003">
    <property type="protein sequence ID" value="MDY0393581.1"/>
    <property type="molecule type" value="Genomic_DNA"/>
</dbReference>
<feature type="transmembrane region" description="Helical" evidence="1">
    <location>
        <begin position="7"/>
        <end position="28"/>
    </location>
</feature>
<feature type="transmembrane region" description="Helical" evidence="1">
    <location>
        <begin position="48"/>
        <end position="68"/>
    </location>
</feature>
<evidence type="ECO:0000256" key="1">
    <source>
        <dbReference type="SAM" id="Phobius"/>
    </source>
</evidence>
<evidence type="ECO:0000313" key="3">
    <source>
        <dbReference type="Proteomes" id="UP001281447"/>
    </source>
</evidence>
<organism evidence="2 3">
    <name type="scientific">Tigheibacillus halophilus</name>
    <dbReference type="NCBI Taxonomy" id="361280"/>
    <lineage>
        <taxon>Bacteria</taxon>
        <taxon>Bacillati</taxon>
        <taxon>Bacillota</taxon>
        <taxon>Bacilli</taxon>
        <taxon>Bacillales</taxon>
        <taxon>Bacillaceae</taxon>
        <taxon>Tigheibacillus</taxon>
    </lineage>
</organism>
<keyword evidence="3" id="KW-1185">Reference proteome</keyword>
<keyword evidence="1" id="KW-0812">Transmembrane</keyword>
<accession>A0ABU5C3X8</accession>
<keyword evidence="1" id="KW-0472">Membrane</keyword>
<name>A0ABU5C3X8_9BACI</name>
<dbReference type="Proteomes" id="UP001281447">
    <property type="component" value="Unassembled WGS sequence"/>
</dbReference>
<gene>
    <name evidence="2" type="ORF">RWE15_02910</name>
</gene>
<sequence>MNDPVPVIGAQLIAAGITGMLGAIFHITRIAPGAGIIDPIIGIAKPPFIFYFVLIIGIALNTVLVILFKQAFKKRREKRLKA</sequence>
<evidence type="ECO:0000313" key="2">
    <source>
        <dbReference type="EMBL" id="MDY0393581.1"/>
    </source>
</evidence>
<reference evidence="2 3" key="1">
    <citation type="submission" date="2023-10" db="EMBL/GenBank/DDBJ databases">
        <title>Virgibacillus halophilus 5B73C genome.</title>
        <authorList>
            <person name="Miliotis G."/>
            <person name="Sengupta P."/>
            <person name="Hameed A."/>
            <person name="Chuvochina M."/>
            <person name="Mcdonagh F."/>
            <person name="Simpson A.C."/>
            <person name="Singh N.K."/>
            <person name="Rekha P.D."/>
            <person name="Raman K."/>
            <person name="Hugenholtz P."/>
            <person name="Venkateswaran K."/>
        </authorList>
    </citation>
    <scope>NUCLEOTIDE SEQUENCE [LARGE SCALE GENOMIC DNA]</scope>
    <source>
        <strain evidence="2 3">5B73C</strain>
    </source>
</reference>
<comment type="caution">
    <text evidence="2">The sequence shown here is derived from an EMBL/GenBank/DDBJ whole genome shotgun (WGS) entry which is preliminary data.</text>
</comment>